<dbReference type="RefSeq" id="WP_022996087.1">
    <property type="nucleotide sequence ID" value="NZ_CBDDTQ010000001.1"/>
</dbReference>
<protein>
    <submittedName>
        <fullName evidence="2">Uncharacterized protein</fullName>
    </submittedName>
</protein>
<reference evidence="2" key="1">
    <citation type="submission" date="2022-01" db="EMBL/GenBank/DDBJ databases">
        <authorList>
            <person name="Karlyshev A.V."/>
            <person name="Jaspars M."/>
        </authorList>
    </citation>
    <scope>NUCLEOTIDE SEQUENCE</scope>
    <source>
        <strain evidence="2">AGSA3-2</strain>
    </source>
</reference>
<proteinExistence type="predicted"/>
<comment type="caution">
    <text evidence="2">The sequence shown here is derived from an EMBL/GenBank/DDBJ whole genome shotgun (WGS) entry which is preliminary data.</text>
</comment>
<feature type="transmembrane region" description="Helical" evidence="1">
    <location>
        <begin position="112"/>
        <end position="130"/>
    </location>
</feature>
<evidence type="ECO:0000313" key="3">
    <source>
        <dbReference type="Proteomes" id="UP001107961"/>
    </source>
</evidence>
<evidence type="ECO:0000256" key="1">
    <source>
        <dbReference type="SAM" id="Phobius"/>
    </source>
</evidence>
<name>A0A9Q3ZD13_9GAMM</name>
<dbReference type="AlphaFoldDB" id="A0A9Q3ZD13"/>
<feature type="transmembrane region" description="Helical" evidence="1">
    <location>
        <begin position="83"/>
        <end position="100"/>
    </location>
</feature>
<evidence type="ECO:0000313" key="2">
    <source>
        <dbReference type="EMBL" id="MCE7508980.1"/>
    </source>
</evidence>
<keyword evidence="1" id="KW-0472">Membrane</keyword>
<organism evidence="2 3">
    <name type="scientific">Alloalcanivorax xenomutans</name>
    <dbReference type="NCBI Taxonomy" id="1094342"/>
    <lineage>
        <taxon>Bacteria</taxon>
        <taxon>Pseudomonadati</taxon>
        <taxon>Pseudomonadota</taxon>
        <taxon>Gammaproteobacteria</taxon>
        <taxon>Oceanospirillales</taxon>
        <taxon>Alcanivoracaceae</taxon>
        <taxon>Alloalcanivorax</taxon>
    </lineage>
</organism>
<dbReference type="EMBL" id="JAJVKT010000010">
    <property type="protein sequence ID" value="MCE7508980.1"/>
    <property type="molecule type" value="Genomic_DNA"/>
</dbReference>
<accession>A0A9Q3ZD13</accession>
<dbReference type="Proteomes" id="UP001107961">
    <property type="component" value="Unassembled WGS sequence"/>
</dbReference>
<feature type="transmembrane region" description="Helical" evidence="1">
    <location>
        <begin position="46"/>
        <end position="71"/>
    </location>
</feature>
<keyword evidence="1" id="KW-1133">Transmembrane helix</keyword>
<gene>
    <name evidence="2" type="ORF">LZG35_10055</name>
</gene>
<keyword evidence="3" id="KW-1185">Reference proteome</keyword>
<keyword evidence="1" id="KW-0812">Transmembrane</keyword>
<sequence length="209" mass="23450">MLVSVVVCAFILVAVSLRLSSRWPVRRRALVAAAVLVLSLLPFPYGLAPWVLSYLGDFSLTSGMLALLAILHRLRGHQFLSMGQTRMACLLLVFLALWFYPMSLGSSYEDPYAWGFGDLIFSCMLLLLGVVAWLSRAYASCIILVVAQLAYAWRLLPSDNLWDYLIDPWLVFWASGWLIRDRLLARRARQRLAVSQPEAASAAPVRTES</sequence>